<dbReference type="CDD" id="cd07516">
    <property type="entry name" value="HAD_Pase"/>
    <property type="match status" value="1"/>
</dbReference>
<dbReference type="GO" id="GO:0000287">
    <property type="term" value="F:magnesium ion binding"/>
    <property type="evidence" value="ECO:0007669"/>
    <property type="project" value="TreeGrafter"/>
</dbReference>
<reference evidence="1 2" key="1">
    <citation type="submission" date="2018-05" db="EMBL/GenBank/DDBJ databases">
        <authorList>
            <person name="Goeker M."/>
            <person name="Huntemann M."/>
            <person name="Clum A."/>
            <person name="Pillay M."/>
            <person name="Palaniappan K."/>
            <person name="Varghese N."/>
            <person name="Mikhailova N."/>
            <person name="Stamatis D."/>
            <person name="Reddy T."/>
            <person name="Daum C."/>
            <person name="Shapiro N."/>
            <person name="Ivanova N."/>
            <person name="Kyrpides N."/>
            <person name="Woyke T."/>
        </authorList>
    </citation>
    <scope>NUCLEOTIDE SEQUENCE [LARGE SCALE GENOMIC DNA]</scope>
    <source>
        <strain evidence="1 2">DSM 26524</strain>
    </source>
</reference>
<dbReference type="Pfam" id="PF08282">
    <property type="entry name" value="Hydrolase_3"/>
    <property type="match status" value="1"/>
</dbReference>
<dbReference type="InterPro" id="IPR006379">
    <property type="entry name" value="HAD-SF_hydro_IIB"/>
</dbReference>
<dbReference type="RefSeq" id="WP_109624088.1">
    <property type="nucleotide sequence ID" value="NZ_JANKBI010000001.1"/>
</dbReference>
<dbReference type="PANTHER" id="PTHR10000">
    <property type="entry name" value="PHOSPHOSERINE PHOSPHATASE"/>
    <property type="match status" value="1"/>
</dbReference>
<dbReference type="SFLD" id="SFLDS00003">
    <property type="entry name" value="Haloacid_Dehalogenase"/>
    <property type="match status" value="1"/>
</dbReference>
<gene>
    <name evidence="1" type="ORF">C7383_1011</name>
</gene>
<dbReference type="InterPro" id="IPR036412">
    <property type="entry name" value="HAD-like_sf"/>
</dbReference>
<dbReference type="SFLD" id="SFLDG01140">
    <property type="entry name" value="C2.B:_Phosphomannomutase_and_P"/>
    <property type="match status" value="1"/>
</dbReference>
<accession>A0AB73T9D8</accession>
<evidence type="ECO:0008006" key="3">
    <source>
        <dbReference type="Google" id="ProtNLM"/>
    </source>
</evidence>
<evidence type="ECO:0000313" key="2">
    <source>
        <dbReference type="Proteomes" id="UP000245412"/>
    </source>
</evidence>
<dbReference type="EMBL" id="QGGY01000001">
    <property type="protein sequence ID" value="PWJ78633.1"/>
    <property type="molecule type" value="Genomic_DNA"/>
</dbReference>
<protein>
    <recommendedName>
        <fullName evidence="3">HAD family phosphatase</fullName>
    </recommendedName>
</protein>
<dbReference type="SUPFAM" id="SSF56784">
    <property type="entry name" value="HAD-like"/>
    <property type="match status" value="1"/>
</dbReference>
<name>A0AB73T9D8_9FIRM</name>
<proteinExistence type="predicted"/>
<dbReference type="InterPro" id="IPR000150">
    <property type="entry name" value="Cof"/>
</dbReference>
<dbReference type="GO" id="GO:0016791">
    <property type="term" value="F:phosphatase activity"/>
    <property type="evidence" value="ECO:0007669"/>
    <property type="project" value="UniProtKB-ARBA"/>
</dbReference>
<dbReference type="AlphaFoldDB" id="A0AB73T9D8"/>
<dbReference type="PRINTS" id="PR00119">
    <property type="entry name" value="CATATPASE"/>
</dbReference>
<dbReference type="Gene3D" id="3.30.1240.10">
    <property type="match status" value="1"/>
</dbReference>
<dbReference type="Proteomes" id="UP000245412">
    <property type="component" value="Unassembled WGS sequence"/>
</dbReference>
<dbReference type="SFLD" id="SFLDG01144">
    <property type="entry name" value="C2.B.4:_PGP_Like"/>
    <property type="match status" value="1"/>
</dbReference>
<organism evidence="1 2">
    <name type="scientific">Murimonas intestini</name>
    <dbReference type="NCBI Taxonomy" id="1337051"/>
    <lineage>
        <taxon>Bacteria</taxon>
        <taxon>Bacillati</taxon>
        <taxon>Bacillota</taxon>
        <taxon>Clostridia</taxon>
        <taxon>Lachnospirales</taxon>
        <taxon>Lachnospiraceae</taxon>
        <taxon>Murimonas</taxon>
    </lineage>
</organism>
<dbReference type="NCBIfam" id="TIGR00099">
    <property type="entry name" value="Cof-subfamily"/>
    <property type="match status" value="1"/>
</dbReference>
<dbReference type="GO" id="GO:0005829">
    <property type="term" value="C:cytosol"/>
    <property type="evidence" value="ECO:0007669"/>
    <property type="project" value="TreeGrafter"/>
</dbReference>
<keyword evidence="2" id="KW-1185">Reference proteome</keyword>
<dbReference type="NCBIfam" id="TIGR01484">
    <property type="entry name" value="HAD-SF-IIB"/>
    <property type="match status" value="1"/>
</dbReference>
<evidence type="ECO:0000313" key="1">
    <source>
        <dbReference type="EMBL" id="PWJ78633.1"/>
    </source>
</evidence>
<sequence>MKFKLLALDLDGTLTNSRKEVSNENKIAIKKAIDNGVKIVLASGRPVIGMQKVAEELELVKYGGYILAYNGGHIIECKSGKTIIKETIPFEYYHDICECGKKFGAHTLTYNEKGIIAENDESSYVRKEAYNNSILITKVNNLESVIKEAIVKFMIVGDPLKLKETYYYIQDLFKNKLNVFFSEPYFLEITPLGVEKAASLAKLLKYLTIDREELIACGDGLNDISMLKYAGFAVAMGNAYKETKECADYIVATNEKNGVAEAIEKFIL</sequence>
<comment type="caution">
    <text evidence="1">The sequence shown here is derived from an EMBL/GenBank/DDBJ whole genome shotgun (WGS) entry which is preliminary data.</text>
</comment>
<dbReference type="Gene3D" id="3.40.50.1000">
    <property type="entry name" value="HAD superfamily/HAD-like"/>
    <property type="match status" value="1"/>
</dbReference>
<dbReference type="InterPro" id="IPR023214">
    <property type="entry name" value="HAD_sf"/>
</dbReference>
<dbReference type="PANTHER" id="PTHR10000:SF8">
    <property type="entry name" value="HAD SUPERFAMILY HYDROLASE-LIKE, TYPE 3"/>
    <property type="match status" value="1"/>
</dbReference>